<protein>
    <recommendedName>
        <fullName evidence="5">Glycosyltransferase subfamily 4-like N-terminal domain-containing protein</fullName>
    </recommendedName>
</protein>
<dbReference type="AlphaFoldDB" id="A0A1F5WDL8"/>
<name>A0A1F5WDL8_9BACT</name>
<proteinExistence type="predicted"/>
<dbReference type="PANTHER" id="PTHR12526">
    <property type="entry name" value="GLYCOSYLTRANSFERASE"/>
    <property type="match status" value="1"/>
</dbReference>
<evidence type="ECO:0000313" key="3">
    <source>
        <dbReference type="EMBL" id="OGF73822.1"/>
    </source>
</evidence>
<evidence type="ECO:0000313" key="4">
    <source>
        <dbReference type="Proteomes" id="UP000178406"/>
    </source>
</evidence>
<dbReference type="EMBL" id="MFHQ01000036">
    <property type="protein sequence ID" value="OGF73822.1"/>
    <property type="molecule type" value="Genomic_DNA"/>
</dbReference>
<accession>A0A1F5WDL8</accession>
<dbReference type="STRING" id="1798338.A3J56_02215"/>
<comment type="caution">
    <text evidence="3">The sequence shown here is derived from an EMBL/GenBank/DDBJ whole genome shotgun (WGS) entry which is preliminary data.</text>
</comment>
<feature type="domain" description="Glycosyl transferase family 1" evidence="1">
    <location>
        <begin position="181"/>
        <end position="349"/>
    </location>
</feature>
<sequence length="370" mass="42081">MKILIATPLYPPDIGGPATYSKKIADELPKRGISVDVLSFGDVRHFPKIIRHLLYLWKVFWRGRTADIIFAQDPVSVGMPAACAAFLLRKPYVVKIVGDYAWEQGVQRFGVDNLLDEFLAQQYGLRVSFLRALQYFSVQRARRIIVPSNYLKSVVVQWGVRPEKISVIYNDIHVPLPQGSKDDTRKRLGIPQDAFLFFSAGRLVPWKGFEMLIGVMRDIAKQYPKFLFYIAGDGPQYKYLINRIYASGLENNIFLLGALSHSALLTYIRSCDIFLFNTGYEGFSHQLLEAFSAETPVITTIAGGNREIVRDDENSIVAEYNNHTAWESAIKTMIHDPALRARLSRQAQKDANRFLGNHMVEELVKTFKNL</sequence>
<feature type="domain" description="Glycosyltransferase subfamily 4-like N-terminal" evidence="2">
    <location>
        <begin position="14"/>
        <end position="170"/>
    </location>
</feature>
<dbReference type="SUPFAM" id="SSF53756">
    <property type="entry name" value="UDP-Glycosyltransferase/glycogen phosphorylase"/>
    <property type="match status" value="1"/>
</dbReference>
<dbReference type="InterPro" id="IPR028098">
    <property type="entry name" value="Glyco_trans_4-like_N"/>
</dbReference>
<evidence type="ECO:0000259" key="2">
    <source>
        <dbReference type="Pfam" id="PF13439"/>
    </source>
</evidence>
<dbReference type="Pfam" id="PF00534">
    <property type="entry name" value="Glycos_transf_1"/>
    <property type="match status" value="1"/>
</dbReference>
<dbReference type="GO" id="GO:0016757">
    <property type="term" value="F:glycosyltransferase activity"/>
    <property type="evidence" value="ECO:0007669"/>
    <property type="project" value="InterPro"/>
</dbReference>
<dbReference type="Gene3D" id="3.40.50.2000">
    <property type="entry name" value="Glycogen Phosphorylase B"/>
    <property type="match status" value="2"/>
</dbReference>
<dbReference type="Proteomes" id="UP000178406">
    <property type="component" value="Unassembled WGS sequence"/>
</dbReference>
<evidence type="ECO:0000259" key="1">
    <source>
        <dbReference type="Pfam" id="PF00534"/>
    </source>
</evidence>
<evidence type="ECO:0008006" key="5">
    <source>
        <dbReference type="Google" id="ProtNLM"/>
    </source>
</evidence>
<organism evidence="3 4">
    <name type="scientific">Candidatus Giovannonibacteria bacterium RIFCSPHIGHO2_02_FULL_46_20</name>
    <dbReference type="NCBI Taxonomy" id="1798338"/>
    <lineage>
        <taxon>Bacteria</taxon>
        <taxon>Candidatus Giovannoniibacteriota</taxon>
    </lineage>
</organism>
<dbReference type="InterPro" id="IPR001296">
    <property type="entry name" value="Glyco_trans_1"/>
</dbReference>
<dbReference type="Pfam" id="PF13439">
    <property type="entry name" value="Glyco_transf_4"/>
    <property type="match status" value="1"/>
</dbReference>
<reference evidence="3 4" key="1">
    <citation type="journal article" date="2016" name="Nat. Commun.">
        <title>Thousands of microbial genomes shed light on interconnected biogeochemical processes in an aquifer system.</title>
        <authorList>
            <person name="Anantharaman K."/>
            <person name="Brown C.T."/>
            <person name="Hug L.A."/>
            <person name="Sharon I."/>
            <person name="Castelle C.J."/>
            <person name="Probst A.J."/>
            <person name="Thomas B.C."/>
            <person name="Singh A."/>
            <person name="Wilkins M.J."/>
            <person name="Karaoz U."/>
            <person name="Brodie E.L."/>
            <person name="Williams K.H."/>
            <person name="Hubbard S.S."/>
            <person name="Banfield J.F."/>
        </authorList>
    </citation>
    <scope>NUCLEOTIDE SEQUENCE [LARGE SCALE GENOMIC DNA]</scope>
</reference>
<dbReference type="PANTHER" id="PTHR12526:SF572">
    <property type="entry name" value="BLL5144 PROTEIN"/>
    <property type="match status" value="1"/>
</dbReference>
<gene>
    <name evidence="3" type="ORF">A3J56_02215</name>
</gene>
<dbReference type="CDD" id="cd03801">
    <property type="entry name" value="GT4_PimA-like"/>
    <property type="match status" value="1"/>
</dbReference>